<comment type="caution">
    <text evidence="2">The sequence shown here is derived from an EMBL/GenBank/DDBJ whole genome shotgun (WGS) entry which is preliminary data.</text>
</comment>
<gene>
    <name evidence="2" type="ORF">TIFTF001_033870</name>
</gene>
<evidence type="ECO:0000313" key="3">
    <source>
        <dbReference type="Proteomes" id="UP001187192"/>
    </source>
</evidence>
<organism evidence="2 3">
    <name type="scientific">Ficus carica</name>
    <name type="common">Common fig</name>
    <dbReference type="NCBI Taxonomy" id="3494"/>
    <lineage>
        <taxon>Eukaryota</taxon>
        <taxon>Viridiplantae</taxon>
        <taxon>Streptophyta</taxon>
        <taxon>Embryophyta</taxon>
        <taxon>Tracheophyta</taxon>
        <taxon>Spermatophyta</taxon>
        <taxon>Magnoliopsida</taxon>
        <taxon>eudicotyledons</taxon>
        <taxon>Gunneridae</taxon>
        <taxon>Pentapetalae</taxon>
        <taxon>rosids</taxon>
        <taxon>fabids</taxon>
        <taxon>Rosales</taxon>
        <taxon>Moraceae</taxon>
        <taxon>Ficeae</taxon>
        <taxon>Ficus</taxon>
    </lineage>
</organism>
<evidence type="ECO:0000313" key="2">
    <source>
        <dbReference type="EMBL" id="GMN64798.1"/>
    </source>
</evidence>
<feature type="compositionally biased region" description="Basic and acidic residues" evidence="1">
    <location>
        <begin position="38"/>
        <end position="50"/>
    </location>
</feature>
<dbReference type="Proteomes" id="UP001187192">
    <property type="component" value="Unassembled WGS sequence"/>
</dbReference>
<keyword evidence="3" id="KW-1185">Reference proteome</keyword>
<feature type="region of interest" description="Disordered" evidence="1">
    <location>
        <begin position="23"/>
        <end position="51"/>
    </location>
</feature>
<evidence type="ECO:0000256" key="1">
    <source>
        <dbReference type="SAM" id="MobiDB-lite"/>
    </source>
</evidence>
<accession>A0AA88E034</accession>
<protein>
    <submittedName>
        <fullName evidence="2">Uncharacterized protein</fullName>
    </submittedName>
</protein>
<dbReference type="AlphaFoldDB" id="A0AA88E034"/>
<proteinExistence type="predicted"/>
<sequence length="84" mass="9363">MENRDLAAARILTSRWQELRPRHHRHRKIGQMASNRLGRQEASRRRDREPPVAGEIANALVAGGIAKPHLPRRSAASSGIDLVA</sequence>
<dbReference type="EMBL" id="BTGU01000195">
    <property type="protein sequence ID" value="GMN64798.1"/>
    <property type="molecule type" value="Genomic_DNA"/>
</dbReference>
<reference evidence="2" key="1">
    <citation type="submission" date="2023-07" db="EMBL/GenBank/DDBJ databases">
        <title>draft genome sequence of fig (Ficus carica).</title>
        <authorList>
            <person name="Takahashi T."/>
            <person name="Nishimura K."/>
        </authorList>
    </citation>
    <scope>NUCLEOTIDE SEQUENCE</scope>
</reference>
<name>A0AA88E034_FICCA</name>